<keyword evidence="5" id="KW-1185">Reference proteome</keyword>
<dbReference type="PANTHER" id="PTHR28063:SF1">
    <property type="entry name" value="RNA POLYMERASE II NUCLEAR LOCALIZATION PROTEIN IWR1"/>
    <property type="match status" value="1"/>
</dbReference>
<proteinExistence type="inferred from homology"/>
<dbReference type="EMBL" id="LFVZ01000015">
    <property type="protein sequence ID" value="KTW25897.1"/>
    <property type="molecule type" value="Genomic_DNA"/>
</dbReference>
<dbReference type="GeneID" id="28937887"/>
<organism evidence="4 5">
    <name type="scientific">Pneumocystis carinii (strain B80)</name>
    <name type="common">Rat pneumocystis pneumonia agent</name>
    <name type="synonym">Pneumocystis carinii f. sp. carinii</name>
    <dbReference type="NCBI Taxonomy" id="1408658"/>
    <lineage>
        <taxon>Eukaryota</taxon>
        <taxon>Fungi</taxon>
        <taxon>Dikarya</taxon>
        <taxon>Ascomycota</taxon>
        <taxon>Taphrinomycotina</taxon>
        <taxon>Pneumocystomycetes</taxon>
        <taxon>Pneumocystaceae</taxon>
        <taxon>Pneumocystis</taxon>
    </lineage>
</organism>
<accession>A0A0W4ZBY8</accession>
<sequence>MLRIKRKREEEAVALLYVTKESIPLKRRKQGNNFYMLFETLELESVGKFEEEQEKQTIETSNEQEEELRQNEANISKRDKYRELIHESSEENYVYDMYVPLVYTPDTSQTNSMCFGVVTLEDNDISFFEETDSYDQYDNDEDSNAEDFYQNSYPDEDEWPNSDIEEREI</sequence>
<feature type="compositionally biased region" description="Acidic residues" evidence="2">
    <location>
        <begin position="154"/>
        <end position="169"/>
    </location>
</feature>
<dbReference type="InterPro" id="IPR040150">
    <property type="entry name" value="Iwr1"/>
</dbReference>
<comment type="similarity">
    <text evidence="1">Belongs to the IWR1/SLC7A6OS family.</text>
</comment>
<protein>
    <recommendedName>
        <fullName evidence="3">Transcription factor Iwr1 domain-containing protein</fullName>
    </recommendedName>
</protein>
<dbReference type="PANTHER" id="PTHR28063">
    <property type="entry name" value="RNA POLYMERASE II NUCLEAR LOCALIZATION PROTEIN IWR1"/>
    <property type="match status" value="1"/>
</dbReference>
<dbReference type="InterPro" id="IPR013883">
    <property type="entry name" value="TF_Iwr1_dom"/>
</dbReference>
<dbReference type="AlphaFoldDB" id="A0A0W4ZBY8"/>
<dbReference type="GO" id="GO:0006606">
    <property type="term" value="P:protein import into nucleus"/>
    <property type="evidence" value="ECO:0007669"/>
    <property type="project" value="InterPro"/>
</dbReference>
<dbReference type="RefSeq" id="XP_018224477.1">
    <property type="nucleotide sequence ID" value="XM_018371684.1"/>
</dbReference>
<feature type="region of interest" description="Disordered" evidence="2">
    <location>
        <begin position="132"/>
        <end position="169"/>
    </location>
</feature>
<dbReference type="Proteomes" id="UP000054454">
    <property type="component" value="Unassembled WGS sequence"/>
</dbReference>
<reference evidence="5" key="1">
    <citation type="journal article" date="2016" name="Nat. Commun.">
        <title>Genome analysis of three Pneumocystis species reveals adaptation mechanisms to life exclusively in mammalian hosts.</title>
        <authorList>
            <person name="Ma L."/>
            <person name="Chen Z."/>
            <person name="Huang D.W."/>
            <person name="Kutty G."/>
            <person name="Ishihara M."/>
            <person name="Wang H."/>
            <person name="Abouelleil A."/>
            <person name="Bishop L."/>
            <person name="Davey E."/>
            <person name="Deng R."/>
            <person name="Deng X."/>
            <person name="Fan L."/>
            <person name="Fantoni G."/>
            <person name="Fitzgerald M."/>
            <person name="Gogineni E."/>
            <person name="Goldberg J.M."/>
            <person name="Handley G."/>
            <person name="Hu X."/>
            <person name="Huber C."/>
            <person name="Jiao X."/>
            <person name="Jones K."/>
            <person name="Levin J.Z."/>
            <person name="Liu Y."/>
            <person name="Macdonald P."/>
            <person name="Melnikov A."/>
            <person name="Raley C."/>
            <person name="Sassi M."/>
            <person name="Sherman B.T."/>
            <person name="Song X."/>
            <person name="Sykes S."/>
            <person name="Tran B."/>
            <person name="Walsh L."/>
            <person name="Xia Y."/>
            <person name="Yang J."/>
            <person name="Young S."/>
            <person name="Zeng Q."/>
            <person name="Zheng X."/>
            <person name="Stephens R."/>
            <person name="Nusbaum C."/>
            <person name="Birren B.W."/>
            <person name="Azadi P."/>
            <person name="Lempicki R.A."/>
            <person name="Cuomo C.A."/>
            <person name="Kovacs J.A."/>
        </authorList>
    </citation>
    <scope>NUCLEOTIDE SEQUENCE [LARGE SCALE GENOMIC DNA]</scope>
    <source>
        <strain evidence="5">B80</strain>
    </source>
</reference>
<dbReference type="Pfam" id="PF08574">
    <property type="entry name" value="Iwr1"/>
    <property type="match status" value="1"/>
</dbReference>
<evidence type="ECO:0000313" key="4">
    <source>
        <dbReference type="EMBL" id="KTW25897.1"/>
    </source>
</evidence>
<feature type="region of interest" description="Disordered" evidence="2">
    <location>
        <begin position="52"/>
        <end position="74"/>
    </location>
</feature>
<name>A0A0W4ZBY8_PNEC8</name>
<evidence type="ECO:0000256" key="2">
    <source>
        <dbReference type="SAM" id="MobiDB-lite"/>
    </source>
</evidence>
<gene>
    <name evidence="4" type="ORF">T552_03171</name>
</gene>
<dbReference type="VEuPathDB" id="FungiDB:T552_03171"/>
<evidence type="ECO:0000259" key="3">
    <source>
        <dbReference type="Pfam" id="PF08574"/>
    </source>
</evidence>
<dbReference type="GO" id="GO:0005737">
    <property type="term" value="C:cytoplasm"/>
    <property type="evidence" value="ECO:0007669"/>
    <property type="project" value="TreeGrafter"/>
</dbReference>
<feature type="domain" description="Transcription factor Iwr1" evidence="3">
    <location>
        <begin position="92"/>
        <end position="157"/>
    </location>
</feature>
<feature type="compositionally biased region" description="Acidic residues" evidence="2">
    <location>
        <begin position="132"/>
        <end position="145"/>
    </location>
</feature>
<dbReference type="OrthoDB" id="6255506at2759"/>
<evidence type="ECO:0000256" key="1">
    <source>
        <dbReference type="ARBA" id="ARBA00010218"/>
    </source>
</evidence>
<evidence type="ECO:0000313" key="5">
    <source>
        <dbReference type="Proteomes" id="UP000054454"/>
    </source>
</evidence>
<comment type="caution">
    <text evidence="4">The sequence shown here is derived from an EMBL/GenBank/DDBJ whole genome shotgun (WGS) entry which is preliminary data.</text>
</comment>